<dbReference type="InterPro" id="IPR036397">
    <property type="entry name" value="RNaseH_sf"/>
</dbReference>
<dbReference type="Proteomes" id="UP000663879">
    <property type="component" value="Unassembled WGS sequence"/>
</dbReference>
<keyword evidence="2" id="KW-1185">Reference proteome</keyword>
<evidence type="ECO:0000313" key="2">
    <source>
        <dbReference type="Proteomes" id="UP000663879"/>
    </source>
</evidence>
<organism evidence="1 2">
    <name type="scientific">Brachionus calyciflorus</name>
    <dbReference type="NCBI Taxonomy" id="104777"/>
    <lineage>
        <taxon>Eukaryota</taxon>
        <taxon>Metazoa</taxon>
        <taxon>Spiralia</taxon>
        <taxon>Gnathifera</taxon>
        <taxon>Rotifera</taxon>
        <taxon>Eurotatoria</taxon>
        <taxon>Monogononta</taxon>
        <taxon>Pseudotrocha</taxon>
        <taxon>Ploima</taxon>
        <taxon>Brachionidae</taxon>
        <taxon>Brachionus</taxon>
    </lineage>
</organism>
<sequence>MAYRSRVHTVTGYTPFELMFGRKMLPFKDWTSTENEVRDILERTNEIKHLFDYTHPKAVESIEKSQVRQIETQNRSQNITNKGLKRDECFLMIKTKQFNSFPMDCDNEYWSYTTNPQSSFNWMSEKSSESFLCSTSPKLITAHSRNDFLFNGKCKVSD</sequence>
<dbReference type="OrthoDB" id="116216at2759"/>
<dbReference type="EMBL" id="CAJNOC010010899">
    <property type="protein sequence ID" value="CAF1144102.1"/>
    <property type="molecule type" value="Genomic_DNA"/>
</dbReference>
<dbReference type="AlphaFoldDB" id="A0A814S8P8"/>
<protein>
    <submittedName>
        <fullName evidence="1">Uncharacterized protein</fullName>
    </submittedName>
</protein>
<feature type="non-terminal residue" evidence="1">
    <location>
        <position position="1"/>
    </location>
</feature>
<dbReference type="GO" id="GO:0003676">
    <property type="term" value="F:nucleic acid binding"/>
    <property type="evidence" value="ECO:0007669"/>
    <property type="project" value="InterPro"/>
</dbReference>
<accession>A0A814S8P8</accession>
<reference evidence="1" key="1">
    <citation type="submission" date="2021-02" db="EMBL/GenBank/DDBJ databases">
        <authorList>
            <person name="Nowell W R."/>
        </authorList>
    </citation>
    <scope>NUCLEOTIDE SEQUENCE</scope>
    <source>
        <strain evidence="1">Ploen Becks lab</strain>
    </source>
</reference>
<gene>
    <name evidence="1" type="ORF">OXX778_LOCUS23020</name>
</gene>
<dbReference type="Gene3D" id="3.30.420.10">
    <property type="entry name" value="Ribonuclease H-like superfamily/Ribonuclease H"/>
    <property type="match status" value="1"/>
</dbReference>
<evidence type="ECO:0000313" key="1">
    <source>
        <dbReference type="EMBL" id="CAF1144102.1"/>
    </source>
</evidence>
<comment type="caution">
    <text evidence="1">The sequence shown here is derived from an EMBL/GenBank/DDBJ whole genome shotgun (WGS) entry which is preliminary data.</text>
</comment>
<name>A0A814S8P8_9BILA</name>
<proteinExistence type="predicted"/>